<dbReference type="EMBL" id="CAJNOK010005281">
    <property type="protein sequence ID" value="CAF0967163.1"/>
    <property type="molecule type" value="Genomic_DNA"/>
</dbReference>
<dbReference type="AlphaFoldDB" id="A0A814LX42"/>
<name>A0A814LX42_9BILA</name>
<dbReference type="SUPFAM" id="SSF56399">
    <property type="entry name" value="ADP-ribosylation"/>
    <property type="match status" value="1"/>
</dbReference>
<organism evidence="6 9">
    <name type="scientific">Didymodactylos carnosus</name>
    <dbReference type="NCBI Taxonomy" id="1234261"/>
    <lineage>
        <taxon>Eukaryota</taxon>
        <taxon>Metazoa</taxon>
        <taxon>Spiralia</taxon>
        <taxon>Gnathifera</taxon>
        <taxon>Rotifera</taxon>
        <taxon>Eurotatoria</taxon>
        <taxon>Bdelloidea</taxon>
        <taxon>Philodinida</taxon>
        <taxon>Philodinidae</taxon>
        <taxon>Didymodactylos</taxon>
    </lineage>
</organism>
<feature type="repeat" description="TPR" evidence="3">
    <location>
        <begin position="448"/>
        <end position="481"/>
    </location>
</feature>
<feature type="repeat" description="TPR" evidence="3">
    <location>
        <begin position="692"/>
        <end position="725"/>
    </location>
</feature>
<evidence type="ECO:0000313" key="9">
    <source>
        <dbReference type="Proteomes" id="UP000663829"/>
    </source>
</evidence>
<dbReference type="EMBL" id="CAJOBA010005286">
    <property type="protein sequence ID" value="CAF3738888.1"/>
    <property type="molecule type" value="Genomic_DNA"/>
</dbReference>
<evidence type="ECO:0000256" key="1">
    <source>
        <dbReference type="ARBA" id="ARBA00022737"/>
    </source>
</evidence>
<evidence type="ECO:0000313" key="6">
    <source>
        <dbReference type="EMBL" id="CAF1070838.1"/>
    </source>
</evidence>
<dbReference type="Proteomes" id="UP000677228">
    <property type="component" value="Unassembled WGS sequence"/>
</dbReference>
<dbReference type="EMBL" id="CAJOBC010004706">
    <property type="protein sequence ID" value="CAF3837962.1"/>
    <property type="molecule type" value="Genomic_DNA"/>
</dbReference>
<keyword evidence="1" id="KW-0677">Repeat</keyword>
<reference evidence="6" key="1">
    <citation type="submission" date="2021-02" db="EMBL/GenBank/DDBJ databases">
        <authorList>
            <person name="Nowell W R."/>
        </authorList>
    </citation>
    <scope>NUCLEOTIDE SEQUENCE</scope>
</reference>
<evidence type="ECO:0000256" key="4">
    <source>
        <dbReference type="SAM" id="MobiDB-lite"/>
    </source>
</evidence>
<evidence type="ECO:0000313" key="7">
    <source>
        <dbReference type="EMBL" id="CAF3738888.1"/>
    </source>
</evidence>
<dbReference type="Pfam" id="PF13424">
    <property type="entry name" value="TPR_12"/>
    <property type="match status" value="3"/>
</dbReference>
<feature type="repeat" description="TPR" evidence="3">
    <location>
        <begin position="735"/>
        <end position="768"/>
    </location>
</feature>
<dbReference type="SMART" id="SM00028">
    <property type="entry name" value="TPR"/>
    <property type="match status" value="8"/>
</dbReference>
<feature type="region of interest" description="Disordered" evidence="4">
    <location>
        <begin position="790"/>
        <end position="813"/>
    </location>
</feature>
<sequence>MSTITTRNQCNDLSRENKENNTLIWLDQSINDSEDSVRIQTILRELNNYVQFYTDLRLCINYIHSVKNEKIFLIISGSLAQTVLPDVHSILSVYFIFIFCHKRENHMTLLNQYSKIINIFTKVDTLTKSIRDIIRSTSKQTLAFNLFDQQKQKTVRDLSNDSASFLWYQLLIDVLKQMPQTDNAEQEMLSYCRSYYEINDDKNELKKIELFYQTYKSNKAIEWYTDECFLYKLLNKALRTEDIELLYLFRFFIIDLCAQIECDSKQLLDIETLTLYRGQKIAIQELEKLKQNVGILISTNGFLSTTQTLRVAIEFTKLTRDTDELKTILFEIKVNPSQLKTVIFADIDQKSTMKGEKEVLFSLGAVFKIESVEYDTEMTLWKIQMVATDEGSKDVEEYLKLQKQETEEYTPTILFGRLLLIEMGQIEKAEKYFYTLLKTLPKEHADLAAVIDQIGNVFYKKGDLNSALEKYKEAYELRLKRLPFGHPHLAASLNNIANVYDDQGNCEQALNYYEQAKAIDEKNYSDIDHLNKARTMTNIALVYKKKKDYNTALNYMRRAYEMHKRLLSSHHPKVANSLWNIGSIYDKKAEYNQVLKYYTQAFEIETKILPDDHIDLGKHFAWIIDIYKRKGDHNVGLEFCRKQIALLGENHSRTAHIFMSMGNLFIEKDPDQALSYYGQALVCTPLDQATKMKSLQAISTLYYNYGMFEEALTYHQKVLDIQQSRLFSENHPDIGWTLQCLGQCYFQMDNYTAALSYLQKARQIYESNYSRDHEKVTRIQNDIERVKTTEKGNSLPLHWSPSISPPSSNTSITNTSKVVVSSPLRDVNNKQSKTCTLQ</sequence>
<feature type="compositionally biased region" description="Low complexity" evidence="4">
    <location>
        <begin position="800"/>
        <end position="813"/>
    </location>
</feature>
<feature type="repeat" description="TPR" evidence="3">
    <location>
        <begin position="490"/>
        <end position="523"/>
    </location>
</feature>
<dbReference type="SUPFAM" id="SSF81901">
    <property type="entry name" value="HCP-like"/>
    <property type="match status" value="1"/>
</dbReference>
<evidence type="ECO:0000256" key="3">
    <source>
        <dbReference type="PROSITE-ProRule" id="PRU00339"/>
    </source>
</evidence>
<dbReference type="InterPro" id="IPR019734">
    <property type="entry name" value="TPR_rpt"/>
</dbReference>
<evidence type="ECO:0000313" key="8">
    <source>
        <dbReference type="EMBL" id="CAF3837962.1"/>
    </source>
</evidence>
<dbReference type="Proteomes" id="UP000681722">
    <property type="component" value="Unassembled WGS sequence"/>
</dbReference>
<accession>A0A814LX42</accession>
<feature type="repeat" description="TPR" evidence="3">
    <location>
        <begin position="533"/>
        <end position="566"/>
    </location>
</feature>
<dbReference type="Proteomes" id="UP000663829">
    <property type="component" value="Unassembled WGS sequence"/>
</dbReference>
<keyword evidence="9" id="KW-1185">Reference proteome</keyword>
<dbReference type="PROSITE" id="PS50005">
    <property type="entry name" value="TPR"/>
    <property type="match status" value="6"/>
</dbReference>
<dbReference type="Proteomes" id="UP000682733">
    <property type="component" value="Unassembled WGS sequence"/>
</dbReference>
<keyword evidence="2 3" id="KW-0802">TPR repeat</keyword>
<dbReference type="EMBL" id="CAJNOQ010004706">
    <property type="protein sequence ID" value="CAF1070838.1"/>
    <property type="molecule type" value="Genomic_DNA"/>
</dbReference>
<dbReference type="PANTHER" id="PTHR45641:SF19">
    <property type="entry name" value="NEPHROCYSTIN-3"/>
    <property type="match status" value="1"/>
</dbReference>
<dbReference type="PROSITE" id="PS51996">
    <property type="entry name" value="TR_MART"/>
    <property type="match status" value="1"/>
</dbReference>
<comment type="caution">
    <text evidence="6">The sequence shown here is derived from an EMBL/GenBank/DDBJ whole genome shotgun (WGS) entry which is preliminary data.</text>
</comment>
<protein>
    <submittedName>
        <fullName evidence="6">Uncharacterized protein</fullName>
    </submittedName>
</protein>
<evidence type="ECO:0000256" key="2">
    <source>
        <dbReference type="ARBA" id="ARBA00022803"/>
    </source>
</evidence>
<dbReference type="PANTHER" id="PTHR45641">
    <property type="entry name" value="TETRATRICOPEPTIDE REPEAT PROTEIN (AFU_ORTHOLOGUE AFUA_6G03870)"/>
    <property type="match status" value="1"/>
</dbReference>
<dbReference type="OrthoDB" id="1658288at2759"/>
<feature type="repeat" description="TPR" evidence="3">
    <location>
        <begin position="575"/>
        <end position="608"/>
    </location>
</feature>
<gene>
    <name evidence="6" type="ORF">GPM918_LOCUS17266</name>
    <name evidence="5" type="ORF">OVA965_LOCUS12910</name>
    <name evidence="8" type="ORF">SRO942_LOCUS17265</name>
    <name evidence="7" type="ORF">TMI583_LOCUS12913</name>
</gene>
<dbReference type="InterPro" id="IPR011990">
    <property type="entry name" value="TPR-like_helical_dom_sf"/>
</dbReference>
<dbReference type="Gene3D" id="1.25.40.10">
    <property type="entry name" value="Tetratricopeptide repeat domain"/>
    <property type="match status" value="3"/>
</dbReference>
<evidence type="ECO:0000313" key="5">
    <source>
        <dbReference type="EMBL" id="CAF0967163.1"/>
    </source>
</evidence>
<proteinExistence type="predicted"/>
<dbReference type="Gene3D" id="3.90.176.10">
    <property type="entry name" value="Toxin ADP-ribosyltransferase, Chain A, domain 1"/>
    <property type="match status" value="1"/>
</dbReference>